<feature type="coiled-coil region" evidence="1">
    <location>
        <begin position="21"/>
        <end position="65"/>
    </location>
</feature>
<dbReference type="AlphaFoldDB" id="A0A0S4TGE1"/>
<accession>A0A0S4TGE1</accession>
<evidence type="ECO:0000313" key="3">
    <source>
        <dbReference type="EMBL" id="CUV06532.1"/>
    </source>
</evidence>
<feature type="compositionally biased region" description="Polar residues" evidence="2">
    <location>
        <begin position="262"/>
        <end position="276"/>
    </location>
</feature>
<feature type="region of interest" description="Disordered" evidence="2">
    <location>
        <begin position="514"/>
        <end position="536"/>
    </location>
</feature>
<keyword evidence="1" id="KW-0175">Coiled coil</keyword>
<dbReference type="VEuPathDB" id="CryptoDB:GY17_00000105"/>
<gene>
    <name evidence="3" type="ORF">CHUDEA6_1060</name>
</gene>
<organism evidence="3">
    <name type="scientific">Cryptosporidium hominis</name>
    <dbReference type="NCBI Taxonomy" id="237895"/>
    <lineage>
        <taxon>Eukaryota</taxon>
        <taxon>Sar</taxon>
        <taxon>Alveolata</taxon>
        <taxon>Apicomplexa</taxon>
        <taxon>Conoidasida</taxon>
        <taxon>Coccidia</taxon>
        <taxon>Eucoccidiorida</taxon>
        <taxon>Eimeriorina</taxon>
        <taxon>Cryptosporidiidae</taxon>
        <taxon>Cryptosporidium</taxon>
    </lineage>
</organism>
<dbReference type="VEuPathDB" id="CryptoDB:ChTU502y2012_406g0265"/>
<dbReference type="VEuPathDB" id="CryptoDB:Chro.60136"/>
<evidence type="ECO:0000256" key="1">
    <source>
        <dbReference type="SAM" id="Coils"/>
    </source>
</evidence>
<feature type="coiled-coil region" evidence="1">
    <location>
        <begin position="202"/>
        <end position="229"/>
    </location>
</feature>
<feature type="region of interest" description="Disordered" evidence="2">
    <location>
        <begin position="262"/>
        <end position="299"/>
    </location>
</feature>
<dbReference type="EMBL" id="LN877952">
    <property type="protein sequence ID" value="CUV06532.1"/>
    <property type="molecule type" value="Genomic_DNA"/>
</dbReference>
<evidence type="ECO:0000256" key="2">
    <source>
        <dbReference type="SAM" id="MobiDB-lite"/>
    </source>
</evidence>
<dbReference type="VEuPathDB" id="CryptoDB:CHUDEA6_1060"/>
<name>A0A0S4TGE1_CRYHO</name>
<dbReference type="Proteomes" id="UP000199752">
    <property type="component" value="Chromosome 6"/>
</dbReference>
<reference evidence="3" key="1">
    <citation type="submission" date="2015-08" db="EMBL/GenBank/DDBJ databases">
        <authorList>
            <person name="Babu N.S."/>
            <person name="Beckwith C.J."/>
            <person name="Beseler K.G."/>
            <person name="Brison A."/>
            <person name="Carone J.V."/>
            <person name="Caskin T.P."/>
            <person name="Diamond M."/>
            <person name="Durham M.E."/>
            <person name="Foxe J.M."/>
            <person name="Go M."/>
            <person name="Henderson B.A."/>
            <person name="Jones I.B."/>
            <person name="McGettigan J.A."/>
            <person name="Micheletti S.J."/>
            <person name="Nasrallah M.E."/>
            <person name="Ortiz D."/>
            <person name="Piller C.R."/>
            <person name="Privatt S.R."/>
            <person name="Schneider S.L."/>
            <person name="Sharp S."/>
            <person name="Smith T.C."/>
            <person name="Stanton J.D."/>
            <person name="Ullery H.E."/>
            <person name="Wilson R.J."/>
            <person name="Serrano M.G."/>
            <person name="Buck G."/>
            <person name="Lee V."/>
            <person name="Wang Y."/>
            <person name="Carvalho R."/>
            <person name="Voegtly L."/>
            <person name="Shi R."/>
            <person name="Duckworth R."/>
            <person name="Johnson A."/>
            <person name="Loviza R."/>
            <person name="Walstead R."/>
            <person name="Shah Z."/>
            <person name="Kiflezghi M."/>
            <person name="Wade K."/>
            <person name="Ball S.L."/>
            <person name="Bradley K.W."/>
            <person name="Asai D.J."/>
            <person name="Bowman C.A."/>
            <person name="Russell D.A."/>
            <person name="Pope W.H."/>
            <person name="Jacobs-Sera D."/>
            <person name="Hendrix R.W."/>
            <person name="Hatfull G.F."/>
        </authorList>
    </citation>
    <scope>NUCLEOTIDE SEQUENCE [LARGE SCALE GENOMIC DNA]</scope>
</reference>
<sequence>MSRPKSLRYERAIETGVEILRRTLNKRENEIRASLLELKENELNLKKRESNLAESLRVLEQEKKNNEYLRVVNAKTEKIFNSAMESLKLKEKKMTESLDSIISEFELESSDPDQSMDIFSKLELLRNYLLKVKKNESDFLEYSKKIQAEKFGKSTGRCNCGYPIFIINGEVVAGSSGFGCNFDGDPEIIELEFKSMELDWERRALEHTKEALRQEKLRQEEILQSREEKIKYKNEELDTRLREIKRMEHILNMRILEGEKNTSFGRNANSNPSSVSSKRKARNGSQAGRNSCPVRGPRENLSYLGKQCESSSFGLSSDKIKKKQKEEEYGLTPINSSSTSINKANHIIMENKDFSNVYRPDSVSYSMREALPTELEKEKNLGTPPSEEYELYSLSQSDGEILFTSPSYRMSPNNTIRRKFIVGITEAAESSSKKEVDPPDSSVIVTSNTNLSQKTTLINNFSDSNTGNVSSQEITPNYLRGKTFSDSSERLIPPRMSPLLRSQRQRLKQILQEEENENNENYSENLLGGEHKNSNSTDVDYEIFEVNSSRKFLCSTPK</sequence>
<protein>
    <submittedName>
        <fullName evidence="3">Uncharacterized protein</fullName>
    </submittedName>
</protein>
<proteinExistence type="predicted"/>